<keyword evidence="1" id="KW-0472">Membrane</keyword>
<dbReference type="Proteomes" id="UP001257277">
    <property type="component" value="Unassembled WGS sequence"/>
</dbReference>
<evidence type="ECO:0000256" key="1">
    <source>
        <dbReference type="HAMAP-Rule" id="MF_02088"/>
    </source>
</evidence>
<feature type="transmembrane region" description="Helical" evidence="1">
    <location>
        <begin position="162"/>
        <end position="187"/>
    </location>
</feature>
<comment type="subcellular location">
    <subcellularLocation>
        <location evidence="1">Cell membrane</location>
        <topology evidence="1">Multi-pass membrane protein</topology>
    </subcellularLocation>
</comment>
<evidence type="ECO:0000313" key="3">
    <source>
        <dbReference type="Proteomes" id="UP001257277"/>
    </source>
</evidence>
<name>A0ABU3LBB6_9FLAO</name>
<dbReference type="HAMAP" id="MF_02088">
    <property type="entry name" value="Q_prec_transport"/>
    <property type="match status" value="1"/>
</dbReference>
<organism evidence="2 3">
    <name type="scientific">Asprobacillus argus</name>
    <dbReference type="NCBI Taxonomy" id="3076534"/>
    <lineage>
        <taxon>Bacteria</taxon>
        <taxon>Pseudomonadati</taxon>
        <taxon>Bacteroidota</taxon>
        <taxon>Flavobacteriia</taxon>
        <taxon>Flavobacteriales</taxon>
        <taxon>Flavobacteriaceae</taxon>
        <taxon>Asprobacillus</taxon>
    </lineage>
</organism>
<keyword evidence="1" id="KW-0812">Transmembrane</keyword>
<feature type="transmembrane region" description="Helical" evidence="1">
    <location>
        <begin position="12"/>
        <end position="37"/>
    </location>
</feature>
<dbReference type="EMBL" id="JAVTTO010000001">
    <property type="protein sequence ID" value="MDT7830807.1"/>
    <property type="molecule type" value="Genomic_DNA"/>
</dbReference>
<feature type="transmembrane region" description="Helical" evidence="1">
    <location>
        <begin position="193"/>
        <end position="219"/>
    </location>
</feature>
<sequence>MTEQKKSHAEIVFLILAALFIASLVTSNLIFQKFFYWYPFDVEIFGSKLFEVSVGLLPYPITFLITDILSEIYGKKKANQVVIAGIFASFFSLAIIYVSQEVPATPWSPVNDTTFVNVFGAAPLAVLASMMAYLFAQFIDIRIYHFWKKFTKGKHLWLRNNFSTFSSQIIDTLTVLLLLCSFGIIGWENFSGLLISGIIFKIMIAALDTPILYAVVYAFRKYFGLKPGQEIHERISIELKNDIENTSQ</sequence>
<comment type="caution">
    <text evidence="2">The sequence shown here is derived from an EMBL/GenBank/DDBJ whole genome shotgun (WGS) entry which is preliminary data.</text>
</comment>
<dbReference type="InterPro" id="IPR003744">
    <property type="entry name" value="YhhQ"/>
</dbReference>
<feature type="transmembrane region" description="Helical" evidence="1">
    <location>
        <begin position="81"/>
        <end position="98"/>
    </location>
</feature>
<proteinExistence type="inferred from homology"/>
<dbReference type="PANTHER" id="PTHR34300:SF2">
    <property type="entry name" value="QUEUOSINE PRECURSOR TRANSPORTER-RELATED"/>
    <property type="match status" value="1"/>
</dbReference>
<comment type="function">
    <text evidence="1">Involved in the import of queuosine (Q) precursors, required for Q precursor salvage.</text>
</comment>
<keyword evidence="1" id="KW-1133">Transmembrane helix</keyword>
<protein>
    <recommendedName>
        <fullName evidence="1">Probable queuosine precursor transporter</fullName>
        <shortName evidence="1">Q precursor transporter</shortName>
    </recommendedName>
</protein>
<keyword evidence="3" id="KW-1185">Reference proteome</keyword>
<dbReference type="PANTHER" id="PTHR34300">
    <property type="entry name" value="QUEUOSINE PRECURSOR TRANSPORTER-RELATED"/>
    <property type="match status" value="1"/>
</dbReference>
<keyword evidence="1" id="KW-0813">Transport</keyword>
<reference evidence="2 3" key="1">
    <citation type="submission" date="2023-09" db="EMBL/GenBank/DDBJ databases">
        <title>Novel taxa isolated from Blanes Bay.</title>
        <authorList>
            <person name="Rey-Velasco X."/>
            <person name="Lucena T."/>
        </authorList>
    </citation>
    <scope>NUCLEOTIDE SEQUENCE [LARGE SCALE GENOMIC DNA]</scope>
    <source>
        <strain evidence="2 3">S356</strain>
    </source>
</reference>
<feature type="transmembrane region" description="Helical" evidence="1">
    <location>
        <begin position="49"/>
        <end position="69"/>
    </location>
</feature>
<gene>
    <name evidence="2" type="ORF">RQM59_00355</name>
</gene>
<dbReference type="Pfam" id="PF02592">
    <property type="entry name" value="Vut_1"/>
    <property type="match status" value="1"/>
</dbReference>
<evidence type="ECO:0000313" key="2">
    <source>
        <dbReference type="EMBL" id="MDT7830807.1"/>
    </source>
</evidence>
<feature type="transmembrane region" description="Helical" evidence="1">
    <location>
        <begin position="118"/>
        <end position="141"/>
    </location>
</feature>
<comment type="similarity">
    <text evidence="1">Belongs to the vitamin uptake transporter (VUT/ECF) (TC 2.A.88) family. Q precursor transporter subfamily.</text>
</comment>
<accession>A0ABU3LBB6</accession>
<dbReference type="NCBIfam" id="TIGR00697">
    <property type="entry name" value="queuosine precursor transporter"/>
    <property type="match status" value="1"/>
</dbReference>
<dbReference type="RefSeq" id="WP_349240069.1">
    <property type="nucleotide sequence ID" value="NZ_JAVTTO010000001.1"/>
</dbReference>
<keyword evidence="1" id="KW-1003">Cell membrane</keyword>